<keyword evidence="1 8" id="KW-0963">Cytoplasm</keyword>
<comment type="caution">
    <text evidence="10">The sequence shown here is derived from an EMBL/GenBank/DDBJ whole genome shotgun (WGS) entry which is preliminary data.</text>
</comment>
<dbReference type="SUPFAM" id="SSF53448">
    <property type="entry name" value="Nucleotide-diphospho-sugar transferases"/>
    <property type="match status" value="1"/>
</dbReference>
<keyword evidence="6 8" id="KW-0342">GTP-binding</keyword>
<dbReference type="EMBL" id="PGVE01000061">
    <property type="protein sequence ID" value="PLS03290.1"/>
    <property type="molecule type" value="Genomic_DNA"/>
</dbReference>
<feature type="binding site" evidence="8">
    <location>
        <begin position="8"/>
        <end position="10"/>
    </location>
    <ligand>
        <name>GTP</name>
        <dbReference type="ChEBI" id="CHEBI:37565"/>
    </ligand>
</feature>
<keyword evidence="7 8" id="KW-0501">Molybdenum cofactor biosynthesis</keyword>
<evidence type="ECO:0000259" key="9">
    <source>
        <dbReference type="Pfam" id="PF12804"/>
    </source>
</evidence>
<accession>A0A2N5HCQ5</accession>
<dbReference type="AlphaFoldDB" id="A0A2N5HCQ5"/>
<organism evidence="10 11">
    <name type="scientific">Neobacillus cucumis</name>
    <dbReference type="NCBI Taxonomy" id="1740721"/>
    <lineage>
        <taxon>Bacteria</taxon>
        <taxon>Bacillati</taxon>
        <taxon>Bacillota</taxon>
        <taxon>Bacilli</taxon>
        <taxon>Bacillales</taxon>
        <taxon>Bacillaceae</taxon>
        <taxon>Neobacillus</taxon>
    </lineage>
</organism>
<evidence type="ECO:0000313" key="11">
    <source>
        <dbReference type="Proteomes" id="UP000234950"/>
    </source>
</evidence>
<dbReference type="EC" id="2.7.7.77" evidence="8"/>
<reference evidence="10 11" key="1">
    <citation type="submission" date="2017-11" db="EMBL/GenBank/DDBJ databases">
        <title>Comparitive Functional Genomics of Dry Heat Resistant strains isolated from the Viking Spacecraft.</title>
        <authorList>
            <person name="Seuylemezian A."/>
            <person name="Cooper K."/>
            <person name="Vaishampayan P."/>
        </authorList>
    </citation>
    <scope>NUCLEOTIDE SEQUENCE [LARGE SCALE GENOMIC DNA]</scope>
    <source>
        <strain evidence="10 11">V32-6</strain>
    </source>
</reference>
<dbReference type="Proteomes" id="UP000234950">
    <property type="component" value="Unassembled WGS sequence"/>
</dbReference>
<dbReference type="InterPro" id="IPR029044">
    <property type="entry name" value="Nucleotide-diphossugar_trans"/>
</dbReference>
<keyword evidence="2 8" id="KW-0808">Transferase</keyword>
<comment type="domain">
    <text evidence="8">The N-terminal domain determines nucleotide recognition and specific binding, while the C-terminal domain determines the specific binding to the target protein.</text>
</comment>
<comment type="function">
    <text evidence="8">Transfers a GMP moiety from GTP to Mo-molybdopterin (Mo-MPT) cofactor (Moco or molybdenum cofactor) to form Mo-molybdopterin guanine dinucleotide (Mo-MGD) cofactor.</text>
</comment>
<dbReference type="GO" id="GO:0006777">
    <property type="term" value="P:Mo-molybdopterin cofactor biosynthetic process"/>
    <property type="evidence" value="ECO:0007669"/>
    <property type="project" value="UniProtKB-KW"/>
</dbReference>
<dbReference type="RefSeq" id="WP_101648801.1">
    <property type="nucleotide sequence ID" value="NZ_PGVE01000061.1"/>
</dbReference>
<protein>
    <recommendedName>
        <fullName evidence="8">Probable molybdenum cofactor guanylyltransferase</fullName>
        <shortName evidence="8">MoCo guanylyltransferase</shortName>
        <ecNumber evidence="8">2.7.7.77</ecNumber>
    </recommendedName>
    <alternativeName>
        <fullName evidence="8">GTP:molybdopterin guanylyltransferase</fullName>
    </alternativeName>
    <alternativeName>
        <fullName evidence="8">Mo-MPT guanylyltransferase</fullName>
    </alternativeName>
    <alternativeName>
        <fullName evidence="8">Molybdopterin guanylyltransferase</fullName>
    </alternativeName>
    <alternativeName>
        <fullName evidence="8">Molybdopterin-guanine dinucleotide synthase</fullName>
        <shortName evidence="8">MGD synthase</shortName>
    </alternativeName>
</protein>
<feature type="binding site" evidence="8">
    <location>
        <position position="97"/>
    </location>
    <ligand>
        <name>Mg(2+)</name>
        <dbReference type="ChEBI" id="CHEBI:18420"/>
    </ligand>
</feature>
<dbReference type="CDD" id="cd02503">
    <property type="entry name" value="MobA"/>
    <property type="match status" value="1"/>
</dbReference>
<comment type="caution">
    <text evidence="8">Lacks conserved residue(s) required for the propagation of feature annotation.</text>
</comment>
<evidence type="ECO:0000256" key="8">
    <source>
        <dbReference type="HAMAP-Rule" id="MF_00316"/>
    </source>
</evidence>
<feature type="domain" description="MobA-like NTP transferase" evidence="9">
    <location>
        <begin position="5"/>
        <end position="154"/>
    </location>
</feature>
<keyword evidence="4 8" id="KW-0547">Nucleotide-binding</keyword>
<sequence length="189" mass="20960">MKTVGVLLAGGQSRRFGSPKAFALHKGHSFYHYSLEALRPICEEIVVVARPEYREQFPDCVHVTTDLEAVSGMGPLAGILSAMELVQADRYVVLPCDMPFMEAGIMKRLLALHHGDISSVTVEGKRHPLVSVWNANVKPTIKQALHDGNRRVMHVQAQHEGRWIEGALLTDTPEIAFKNVNTPCELERG</sequence>
<feature type="binding site" evidence="8">
    <location>
        <position position="20"/>
    </location>
    <ligand>
        <name>GTP</name>
        <dbReference type="ChEBI" id="CHEBI:37565"/>
    </ligand>
</feature>
<evidence type="ECO:0000256" key="1">
    <source>
        <dbReference type="ARBA" id="ARBA00022490"/>
    </source>
</evidence>
<comment type="subcellular location">
    <subcellularLocation>
        <location evidence="8">Cytoplasm</location>
    </subcellularLocation>
</comment>
<dbReference type="GO" id="GO:0005525">
    <property type="term" value="F:GTP binding"/>
    <property type="evidence" value="ECO:0007669"/>
    <property type="project" value="UniProtKB-UniRule"/>
</dbReference>
<dbReference type="HAMAP" id="MF_00316">
    <property type="entry name" value="MobA"/>
    <property type="match status" value="1"/>
</dbReference>
<evidence type="ECO:0000256" key="6">
    <source>
        <dbReference type="ARBA" id="ARBA00023134"/>
    </source>
</evidence>
<gene>
    <name evidence="8" type="primary">mobA</name>
    <name evidence="10" type="ORF">CVD27_15505</name>
</gene>
<dbReference type="InterPro" id="IPR013482">
    <property type="entry name" value="Molybde_CF_guanTrfase"/>
</dbReference>
<keyword evidence="5 8" id="KW-0460">Magnesium</keyword>
<keyword evidence="3 8" id="KW-0479">Metal-binding</keyword>
<keyword evidence="10" id="KW-0548">Nucleotidyltransferase</keyword>
<dbReference type="GO" id="GO:0061603">
    <property type="term" value="F:molybdenum cofactor guanylyltransferase activity"/>
    <property type="evidence" value="ECO:0007669"/>
    <property type="project" value="UniProtKB-EC"/>
</dbReference>
<proteinExistence type="inferred from homology"/>
<evidence type="ECO:0000256" key="2">
    <source>
        <dbReference type="ARBA" id="ARBA00022679"/>
    </source>
</evidence>
<evidence type="ECO:0000256" key="4">
    <source>
        <dbReference type="ARBA" id="ARBA00022741"/>
    </source>
</evidence>
<comment type="cofactor">
    <cofactor evidence="8">
        <name>Mg(2+)</name>
        <dbReference type="ChEBI" id="CHEBI:18420"/>
    </cofactor>
</comment>
<evidence type="ECO:0000256" key="5">
    <source>
        <dbReference type="ARBA" id="ARBA00022842"/>
    </source>
</evidence>
<keyword evidence="11" id="KW-1185">Reference proteome</keyword>
<name>A0A2N5HCQ5_9BACI</name>
<evidence type="ECO:0000256" key="3">
    <source>
        <dbReference type="ARBA" id="ARBA00022723"/>
    </source>
</evidence>
<evidence type="ECO:0000256" key="7">
    <source>
        <dbReference type="ARBA" id="ARBA00023150"/>
    </source>
</evidence>
<dbReference type="OrthoDB" id="9788394at2"/>
<dbReference type="PANTHER" id="PTHR19136">
    <property type="entry name" value="MOLYBDENUM COFACTOR GUANYLYLTRANSFERASE"/>
    <property type="match status" value="1"/>
</dbReference>
<dbReference type="Pfam" id="PF12804">
    <property type="entry name" value="NTP_transf_3"/>
    <property type="match status" value="1"/>
</dbReference>
<comment type="similarity">
    <text evidence="8">Belongs to the MobA family.</text>
</comment>
<comment type="catalytic activity">
    <reaction evidence="8">
        <text>Mo-molybdopterin + GTP + H(+) = Mo-molybdopterin guanine dinucleotide + diphosphate</text>
        <dbReference type="Rhea" id="RHEA:34243"/>
        <dbReference type="ChEBI" id="CHEBI:15378"/>
        <dbReference type="ChEBI" id="CHEBI:33019"/>
        <dbReference type="ChEBI" id="CHEBI:37565"/>
        <dbReference type="ChEBI" id="CHEBI:71302"/>
        <dbReference type="ChEBI" id="CHEBI:71310"/>
        <dbReference type="EC" id="2.7.7.77"/>
    </reaction>
</comment>
<dbReference type="PANTHER" id="PTHR19136:SF81">
    <property type="entry name" value="MOLYBDENUM COFACTOR GUANYLYLTRANSFERASE"/>
    <property type="match status" value="1"/>
</dbReference>
<feature type="binding site" evidence="8">
    <location>
        <position position="97"/>
    </location>
    <ligand>
        <name>GTP</name>
        <dbReference type="ChEBI" id="CHEBI:37565"/>
    </ligand>
</feature>
<dbReference type="GO" id="GO:0046872">
    <property type="term" value="F:metal ion binding"/>
    <property type="evidence" value="ECO:0007669"/>
    <property type="project" value="UniProtKB-KW"/>
</dbReference>
<evidence type="ECO:0000313" key="10">
    <source>
        <dbReference type="EMBL" id="PLS03290.1"/>
    </source>
</evidence>
<dbReference type="InterPro" id="IPR025877">
    <property type="entry name" value="MobA-like_NTP_Trfase"/>
</dbReference>
<feature type="binding site" evidence="8">
    <location>
        <position position="66"/>
    </location>
    <ligand>
        <name>GTP</name>
        <dbReference type="ChEBI" id="CHEBI:37565"/>
    </ligand>
</feature>
<dbReference type="GO" id="GO:0005737">
    <property type="term" value="C:cytoplasm"/>
    <property type="evidence" value="ECO:0007669"/>
    <property type="project" value="UniProtKB-SubCell"/>
</dbReference>
<dbReference type="Gene3D" id="3.90.550.10">
    <property type="entry name" value="Spore Coat Polysaccharide Biosynthesis Protein SpsA, Chain A"/>
    <property type="match status" value="1"/>
</dbReference>